<evidence type="ECO:0000259" key="1">
    <source>
        <dbReference type="Pfam" id="PF16571"/>
    </source>
</evidence>
<reference evidence="2" key="2">
    <citation type="submission" date="2014-03" db="EMBL/GenBank/DDBJ databases">
        <authorList>
            <person name="Urmite Genomes"/>
        </authorList>
    </citation>
    <scope>NUCLEOTIDE SEQUENCE</scope>
    <source>
        <strain evidence="2">DSM 44829</strain>
    </source>
</reference>
<dbReference type="Proteomes" id="UP000028870">
    <property type="component" value="Unassembled WGS sequence"/>
</dbReference>
<accession>W9ARS7</accession>
<reference evidence="2" key="1">
    <citation type="submission" date="2014-03" db="EMBL/GenBank/DDBJ databases">
        <title>Draft Genome Sequence of Mycobacterium cosmeticum DSM 44829.</title>
        <authorList>
            <person name="Croce O."/>
            <person name="Robert C."/>
            <person name="Raoult D."/>
            <person name="Drancourt M."/>
        </authorList>
    </citation>
    <scope>NUCLEOTIDE SEQUENCE [LARGE SCALE GENOMIC DNA]</scope>
    <source>
        <strain evidence="2">DSM 44829</strain>
    </source>
</reference>
<comment type="caution">
    <text evidence="2">The sequence shown here is derived from an EMBL/GenBank/DDBJ whole genome shotgun (WGS) entry which is preliminary data.</text>
</comment>
<gene>
    <name evidence="2" type="ORF">BN977_03017</name>
</gene>
<proteinExistence type="predicted"/>
<dbReference type="STRING" id="258533.BN977_03017"/>
<keyword evidence="3" id="KW-1185">Reference proteome</keyword>
<dbReference type="Pfam" id="PF16571">
    <property type="entry name" value="FBP_C"/>
    <property type="match status" value="1"/>
</dbReference>
<dbReference type="eggNOG" id="ENOG5031HHY">
    <property type="taxonomic scope" value="Bacteria"/>
</dbReference>
<protein>
    <recommendedName>
        <fullName evidence="1">Elongation factor G-binding protein C-terminal treble-clef zinc-finger domain-containing protein</fullName>
    </recommendedName>
</protein>
<dbReference type="AlphaFoldDB" id="W9ARS7"/>
<name>W9ARS7_MYCCO</name>
<dbReference type="InterPro" id="IPR032330">
    <property type="entry name" value="EF-G-binding_C"/>
</dbReference>
<feature type="domain" description="Elongation factor G-binding protein C-terminal treble-clef zinc-finger" evidence="1">
    <location>
        <begin position="8"/>
        <end position="159"/>
    </location>
</feature>
<dbReference type="OrthoDB" id="4171838at2"/>
<organism evidence="2 3">
    <name type="scientific">Mycolicibacterium cosmeticum</name>
    <dbReference type="NCBI Taxonomy" id="258533"/>
    <lineage>
        <taxon>Bacteria</taxon>
        <taxon>Bacillati</taxon>
        <taxon>Actinomycetota</taxon>
        <taxon>Actinomycetes</taxon>
        <taxon>Mycobacteriales</taxon>
        <taxon>Mycobacteriaceae</taxon>
        <taxon>Mycolicibacterium</taxon>
    </lineage>
</organism>
<dbReference type="EMBL" id="CCBB010000001">
    <property type="protein sequence ID" value="CDO08198.1"/>
    <property type="molecule type" value="Genomic_DNA"/>
</dbReference>
<evidence type="ECO:0000313" key="2">
    <source>
        <dbReference type="EMBL" id="CDO08198.1"/>
    </source>
</evidence>
<sequence>MDSYTRTQILGAFRSATRSEVKKVSFAADFDAVDFGKLEYYGWADPKIPRRAYLVVERAEGPIALLLTRAAVRPRGRAMCTWCNDVNLTDEAVLYTVRRGGAAGRKGDTIGTLICANFGCSRHVRQLPPAYHKETDLERLREQRIDELRRKVHGFVDKVLSTED</sequence>
<evidence type="ECO:0000313" key="3">
    <source>
        <dbReference type="Proteomes" id="UP000028870"/>
    </source>
</evidence>